<feature type="transmembrane region" description="Helical" evidence="1">
    <location>
        <begin position="332"/>
        <end position="352"/>
    </location>
</feature>
<dbReference type="InterPro" id="IPR002656">
    <property type="entry name" value="Acyl_transf_3_dom"/>
</dbReference>
<feature type="transmembrane region" description="Helical" evidence="1">
    <location>
        <begin position="238"/>
        <end position="257"/>
    </location>
</feature>
<evidence type="ECO:0000259" key="2">
    <source>
        <dbReference type="Pfam" id="PF01757"/>
    </source>
</evidence>
<dbReference type="PANTHER" id="PTHR36927:SF3">
    <property type="entry name" value="GLUCANS BIOSYNTHESIS PROTEIN C"/>
    <property type="match status" value="1"/>
</dbReference>
<organism evidence="3 4">
    <name type="scientific">Rhizobium grahamii</name>
    <dbReference type="NCBI Taxonomy" id="1120045"/>
    <lineage>
        <taxon>Bacteria</taxon>
        <taxon>Pseudomonadati</taxon>
        <taxon>Pseudomonadota</taxon>
        <taxon>Alphaproteobacteria</taxon>
        <taxon>Hyphomicrobiales</taxon>
        <taxon>Rhizobiaceae</taxon>
        <taxon>Rhizobium/Agrobacterium group</taxon>
        <taxon>Rhizobium</taxon>
    </lineage>
</organism>
<proteinExistence type="predicted"/>
<feature type="transmembrane region" description="Helical" evidence="1">
    <location>
        <begin position="307"/>
        <end position="326"/>
    </location>
</feature>
<dbReference type="AlphaFoldDB" id="A0A5Q0C6Q5"/>
<keyword evidence="1" id="KW-0812">Transmembrane</keyword>
<gene>
    <name evidence="3" type="ORF">FZ934_05785</name>
</gene>
<keyword evidence="3" id="KW-0012">Acyltransferase</keyword>
<evidence type="ECO:0000313" key="3">
    <source>
        <dbReference type="EMBL" id="QFY59984.1"/>
    </source>
</evidence>
<dbReference type="Proteomes" id="UP000326881">
    <property type="component" value="Chromosome"/>
</dbReference>
<sequence>MTSDRPEGRRHDLDALRVFCFGTLIIYHSSLIYGTKTWWINSPDSTKLIDLITIGSHPWRMSLLFFISGVVTASLLKKRSMTEIRSTRTRQLLLPFVFGVFIVVPPQVYFSPQNFAPDLSYWDFWKTYVLSALQLEHMWFLAYLWIYMIVWSIAQPQLVRRWPGISTSLAGCLKGTGLFLAPIAFLSLLRLCLYPIFGETLVIKSDLYSHALYFSMFMVGSLLVNERSFWQEVDRQRWASLGLATLSMTALAALFLLVPREARPEALVMAVRVVRSAFQWCTILALLAFAGRLANRPNRVITHLNKSIMTYYVAHQTVIVVAAYYIAQAGLLDIRSFIPIVIITVLVCALIAEMKRLATSRLVPLLVGVASLRKGGRKPLPAETA</sequence>
<dbReference type="EMBL" id="CP043498">
    <property type="protein sequence ID" value="QFY59984.1"/>
    <property type="molecule type" value="Genomic_DNA"/>
</dbReference>
<dbReference type="KEGG" id="rgr:FZ934_05785"/>
<feature type="transmembrane region" description="Helical" evidence="1">
    <location>
        <begin position="15"/>
        <end position="39"/>
    </location>
</feature>
<keyword evidence="4" id="KW-1185">Reference proteome</keyword>
<feature type="domain" description="Acyltransferase 3" evidence="2">
    <location>
        <begin position="11"/>
        <end position="352"/>
    </location>
</feature>
<evidence type="ECO:0000313" key="4">
    <source>
        <dbReference type="Proteomes" id="UP000326881"/>
    </source>
</evidence>
<dbReference type="PANTHER" id="PTHR36927">
    <property type="entry name" value="BLR4337 PROTEIN"/>
    <property type="match status" value="1"/>
</dbReference>
<protein>
    <submittedName>
        <fullName evidence="3">Acyltransferase family protein</fullName>
    </submittedName>
</protein>
<name>A0A5Q0C6Q5_9HYPH</name>
<evidence type="ECO:0000256" key="1">
    <source>
        <dbReference type="SAM" id="Phobius"/>
    </source>
</evidence>
<feature type="transmembrane region" description="Helical" evidence="1">
    <location>
        <begin position="59"/>
        <end position="76"/>
    </location>
</feature>
<dbReference type="GO" id="GO:0016747">
    <property type="term" value="F:acyltransferase activity, transferring groups other than amino-acyl groups"/>
    <property type="evidence" value="ECO:0007669"/>
    <property type="project" value="InterPro"/>
</dbReference>
<dbReference type="Pfam" id="PF01757">
    <property type="entry name" value="Acyl_transf_3"/>
    <property type="match status" value="1"/>
</dbReference>
<dbReference type="RefSeq" id="WP_153270279.1">
    <property type="nucleotide sequence ID" value="NZ_CP043498.1"/>
</dbReference>
<reference evidence="3 4" key="1">
    <citation type="submission" date="2019-08" db="EMBL/GenBank/DDBJ databases">
        <title>Prosopis cineraria nodule microbiome.</title>
        <authorList>
            <person name="Ali R."/>
            <person name="Chaluvadi S.R."/>
            <person name="Wang X."/>
        </authorList>
    </citation>
    <scope>NUCLEOTIDE SEQUENCE [LARGE SCALE GENOMIC DNA]</scope>
    <source>
        <strain evidence="3 4">BG7</strain>
    </source>
</reference>
<feature type="transmembrane region" description="Helical" evidence="1">
    <location>
        <begin position="92"/>
        <end position="110"/>
    </location>
</feature>
<dbReference type="OrthoDB" id="9809782at2"/>
<feature type="transmembrane region" description="Helical" evidence="1">
    <location>
        <begin position="175"/>
        <end position="196"/>
    </location>
</feature>
<feature type="transmembrane region" description="Helical" evidence="1">
    <location>
        <begin position="277"/>
        <end position="295"/>
    </location>
</feature>
<keyword evidence="1" id="KW-0472">Membrane</keyword>
<keyword evidence="1" id="KW-1133">Transmembrane helix</keyword>
<keyword evidence="3" id="KW-0808">Transferase</keyword>
<accession>A0A5Q0C6Q5</accession>
<feature type="transmembrane region" description="Helical" evidence="1">
    <location>
        <begin position="208"/>
        <end position="226"/>
    </location>
</feature>
<feature type="transmembrane region" description="Helical" evidence="1">
    <location>
        <begin position="137"/>
        <end position="154"/>
    </location>
</feature>
<dbReference type="InterPro" id="IPR050623">
    <property type="entry name" value="Glucan_succinyl_AcylTrfase"/>
</dbReference>